<keyword evidence="2" id="KW-1185">Reference proteome</keyword>
<proteinExistence type="predicted"/>
<dbReference type="PANTHER" id="PTHR37953">
    <property type="entry name" value="UPF0127 PROTEIN MJ1496"/>
    <property type="match status" value="1"/>
</dbReference>
<name>A0AAE3KZI5_9EURY</name>
<dbReference type="AlphaFoldDB" id="A0AAE3KZI5"/>
<dbReference type="InterPro" id="IPR038695">
    <property type="entry name" value="Saro_0823-like_sf"/>
</dbReference>
<evidence type="ECO:0000313" key="1">
    <source>
        <dbReference type="EMBL" id="MCQ6962543.1"/>
    </source>
</evidence>
<accession>A0AAE3KZI5</accession>
<comment type="caution">
    <text evidence="1">The sequence shown here is derived from an EMBL/GenBank/DDBJ whole genome shotgun (WGS) entry which is preliminary data.</text>
</comment>
<dbReference type="Pfam" id="PF02643">
    <property type="entry name" value="DUF192"/>
    <property type="match status" value="1"/>
</dbReference>
<dbReference type="Proteomes" id="UP001206983">
    <property type="component" value="Unassembled WGS sequence"/>
</dbReference>
<dbReference type="RefSeq" id="WP_256622330.1">
    <property type="nucleotide sequence ID" value="NZ_JTEO01000004.1"/>
</dbReference>
<dbReference type="Gene3D" id="2.60.120.1140">
    <property type="entry name" value="Protein of unknown function DUF192"/>
    <property type="match status" value="1"/>
</dbReference>
<dbReference type="EMBL" id="JTEO01000004">
    <property type="protein sequence ID" value="MCQ6962543.1"/>
    <property type="molecule type" value="Genomic_DNA"/>
</dbReference>
<evidence type="ECO:0008006" key="3">
    <source>
        <dbReference type="Google" id="ProtNLM"/>
    </source>
</evidence>
<dbReference type="InterPro" id="IPR003795">
    <property type="entry name" value="DUF192"/>
</dbReference>
<dbReference type="PANTHER" id="PTHR37953:SF1">
    <property type="entry name" value="UPF0127 PROTEIN MJ1496"/>
    <property type="match status" value="1"/>
</dbReference>
<sequence>MILKPSGEYVATSTEFACSVFKQALGLMFRKNIPEDHALIFVMDRSRKVSLHMLFVIFPIDAIFLDEDKRIVKISGLRPWTGLCSSGTKVKYIIETAKGTAKKAGLKVGDTLTFRNEC</sequence>
<evidence type="ECO:0000313" key="2">
    <source>
        <dbReference type="Proteomes" id="UP001206983"/>
    </source>
</evidence>
<protein>
    <recommendedName>
        <fullName evidence="3">DUF192 domain-containing protein</fullName>
    </recommendedName>
</protein>
<reference evidence="1 2" key="1">
    <citation type="journal article" date="2011" name="Appl. Environ. Microbiol.">
        <title>Methanogenic archaea isolated from Taiwan's Chelungpu fault.</title>
        <authorList>
            <person name="Wu S.Y."/>
            <person name="Lai M.C."/>
        </authorList>
    </citation>
    <scope>NUCLEOTIDE SEQUENCE [LARGE SCALE GENOMIC DNA]</scope>
    <source>
        <strain evidence="1 2">St545Mb</strain>
    </source>
</reference>
<organism evidence="1 2">
    <name type="scientific">Methanolobus chelungpuianus</name>
    <dbReference type="NCBI Taxonomy" id="502115"/>
    <lineage>
        <taxon>Archaea</taxon>
        <taxon>Methanobacteriati</taxon>
        <taxon>Methanobacteriota</taxon>
        <taxon>Stenosarchaea group</taxon>
        <taxon>Methanomicrobia</taxon>
        <taxon>Methanosarcinales</taxon>
        <taxon>Methanosarcinaceae</taxon>
        <taxon>Methanolobus</taxon>
    </lineage>
</organism>
<gene>
    <name evidence="1" type="ORF">PV02_05170</name>
</gene>